<feature type="transmembrane region" description="Helical" evidence="1">
    <location>
        <begin position="117"/>
        <end position="145"/>
    </location>
</feature>
<feature type="transmembrane region" description="Helical" evidence="1">
    <location>
        <begin position="59"/>
        <end position="80"/>
    </location>
</feature>
<feature type="transmembrane region" description="Helical" evidence="1">
    <location>
        <begin position="225"/>
        <end position="243"/>
    </location>
</feature>
<sequence>MYIYILLFCIVLLVALFRVKNLFLLTIFCVFLVFFVGLRHQIGGDWEAYLIMKEQIQSFNNFGIALLYTDPSYGMLNYIVAENETGIYVVNTVCALFLICGIYVVSIKQFDSFFSLLVAIPYIIFVVGMGYTRQSAALGLIFIAIELLINNKKKLSILAILLASTFHLTAIVMLVAVFFRQKINYRTILLITIVFFIGFIMLNQYVLSKMVIYGSEDVVSSSGGFFRHLLNIIPALLFFKYRIFFQEHAPNHYRVLKFLSIGSICLFLLGFVLSTLADRIALYFSVIQLMIYPIFMQKIVKKQRTLFILGIGVFYLIFMITWFNLSFYAKCCWMSYKNYLFL</sequence>
<feature type="transmembrane region" description="Helical" evidence="1">
    <location>
        <begin position="255"/>
        <end position="274"/>
    </location>
</feature>
<evidence type="ECO:0000313" key="5">
    <source>
        <dbReference type="Proteomes" id="UP001208692"/>
    </source>
</evidence>
<accession>A0AAV5ASZ5</accession>
<organism evidence="2 4">
    <name type="scientific">Capnocytophaga catalasegens</name>
    <dbReference type="NCBI Taxonomy" id="1004260"/>
    <lineage>
        <taxon>Bacteria</taxon>
        <taxon>Pseudomonadati</taxon>
        <taxon>Bacteroidota</taxon>
        <taxon>Flavobacteriia</taxon>
        <taxon>Flavobacteriales</taxon>
        <taxon>Flavobacteriaceae</taxon>
        <taxon>Capnocytophaga</taxon>
    </lineage>
</organism>
<feature type="transmembrane region" description="Helical" evidence="1">
    <location>
        <begin position="5"/>
        <end position="38"/>
    </location>
</feature>
<dbReference type="EMBL" id="BQKB01000018">
    <property type="protein sequence ID" value="GJM52764.1"/>
    <property type="molecule type" value="Genomic_DNA"/>
</dbReference>
<dbReference type="Proteomes" id="UP001207736">
    <property type="component" value="Unassembled WGS sequence"/>
</dbReference>
<keyword evidence="1" id="KW-1133">Transmembrane helix</keyword>
<feature type="transmembrane region" description="Helical" evidence="1">
    <location>
        <begin position="307"/>
        <end position="329"/>
    </location>
</feature>
<comment type="caution">
    <text evidence="2">The sequence shown here is derived from an EMBL/GenBank/DDBJ whole genome shotgun (WGS) entry which is preliminary data.</text>
</comment>
<dbReference type="RefSeq" id="WP_264846171.1">
    <property type="nucleotide sequence ID" value="NZ_BPMA01000018.1"/>
</dbReference>
<dbReference type="Pfam" id="PF14897">
    <property type="entry name" value="EpsG"/>
    <property type="match status" value="1"/>
</dbReference>
<dbReference type="AlphaFoldDB" id="A0AAV5ASZ5"/>
<gene>
    <name evidence="2" type="ORF">RCZ15_06740</name>
    <name evidence="3" type="ORF">RCZ16_10810</name>
</gene>
<evidence type="ECO:0000256" key="1">
    <source>
        <dbReference type="SAM" id="Phobius"/>
    </source>
</evidence>
<dbReference type="InterPro" id="IPR049458">
    <property type="entry name" value="EpsG-like"/>
</dbReference>
<keyword evidence="1" id="KW-0472">Membrane</keyword>
<evidence type="ECO:0008006" key="6">
    <source>
        <dbReference type="Google" id="ProtNLM"/>
    </source>
</evidence>
<evidence type="ECO:0000313" key="4">
    <source>
        <dbReference type="Proteomes" id="UP001207736"/>
    </source>
</evidence>
<protein>
    <recommendedName>
        <fullName evidence="6">EpsG family protein</fullName>
    </recommendedName>
</protein>
<keyword evidence="1" id="KW-0812">Transmembrane</keyword>
<evidence type="ECO:0000313" key="3">
    <source>
        <dbReference type="EMBL" id="GJM52764.1"/>
    </source>
</evidence>
<name>A0AAV5ASZ5_9FLAO</name>
<feature type="transmembrane region" description="Helical" evidence="1">
    <location>
        <begin position="188"/>
        <end position="205"/>
    </location>
</feature>
<evidence type="ECO:0000313" key="2">
    <source>
        <dbReference type="EMBL" id="GJM49699.1"/>
    </source>
</evidence>
<feature type="transmembrane region" description="Helical" evidence="1">
    <location>
        <begin position="280"/>
        <end position="295"/>
    </location>
</feature>
<keyword evidence="5" id="KW-1185">Reference proteome</keyword>
<feature type="transmembrane region" description="Helical" evidence="1">
    <location>
        <begin position="86"/>
        <end position="105"/>
    </location>
</feature>
<dbReference type="Proteomes" id="UP001208692">
    <property type="component" value="Unassembled WGS sequence"/>
</dbReference>
<feature type="transmembrane region" description="Helical" evidence="1">
    <location>
        <begin position="157"/>
        <end position="179"/>
    </location>
</feature>
<proteinExistence type="predicted"/>
<dbReference type="EMBL" id="BQKA01000012">
    <property type="protein sequence ID" value="GJM49699.1"/>
    <property type="molecule type" value="Genomic_DNA"/>
</dbReference>
<reference evidence="2 5" key="1">
    <citation type="submission" date="2021-11" db="EMBL/GenBank/DDBJ databases">
        <title>Draft genome sequence of Capnocytophaga sp. strain KC07075 isolated from cat oral cavity.</title>
        <authorList>
            <person name="Suzuki M."/>
            <person name="Imaoka K."/>
            <person name="Kimura M."/>
            <person name="Morikawa S."/>
            <person name="Maeda K."/>
        </authorList>
    </citation>
    <scope>NUCLEOTIDE SEQUENCE</scope>
    <source>
        <strain evidence="2">KC07075</strain>
        <strain evidence="3 5">KC07079</strain>
    </source>
</reference>